<dbReference type="AlphaFoldDB" id="A0A3S7J925"/>
<dbReference type="InterPro" id="IPR003593">
    <property type="entry name" value="AAA+_ATPase"/>
</dbReference>
<sequence>MSKNNSKNSKSILTFDNVSIGYNDIPILEKININIEPGKVMAIMGSSGSGKTTLLRAATGQILAQKGIISIFNKNISNISLSELNQLRKKIGVLFQHGALFTDLNVFDNVMFPLKECKYLTYKNMCDITFNKLEKVGLKHAAHLNISSLSGGMIKRVALARAIILEPELIFYDEPFSGLDPISVGIIAKLIRSLSDELGCASIMITHNVNESLSIADNVHIIGHGNFIASGTPKSLLNSSDPYVIQFLMGKDNGPIQFEYPKTYAFEKWLLDEGIIENYD</sequence>
<dbReference type="RefSeq" id="WP_108673604.1">
    <property type="nucleotide sequence ID" value="NZ_CP025628.1"/>
</dbReference>
<reference evidence="6 7" key="1">
    <citation type="journal article" date="2018" name="Parasitology">
        <title>The reduced genome of Candidatus Kinetoplastibacterium sorsogonicusi, the endosymbiont of Kentomonas sorsogonicus (Trypanosomatidae): loss of the haem-synthesis pathway.</title>
        <authorList>
            <person name="Silva F.M."/>
            <person name="Kostygov A.Y."/>
            <person name="Spodareva V.V."/>
            <person name="Butenko A."/>
            <person name="Tossou R."/>
            <person name="Lukes J."/>
            <person name="Yurchenko V."/>
            <person name="Alves J.M.P."/>
        </authorList>
    </citation>
    <scope>NUCLEOTIDE SEQUENCE [LARGE SCALE GENOMIC DNA]</scope>
    <source>
        <strain evidence="6 7">MF-08</strain>
    </source>
</reference>
<dbReference type="Pfam" id="PF00005">
    <property type="entry name" value="ABC_tran"/>
    <property type="match status" value="1"/>
</dbReference>
<organism evidence="6 7">
    <name type="scientific">Candidatus Kinetoplastidibacterium kentomonadis</name>
    <dbReference type="NCBI Taxonomy" id="1576550"/>
    <lineage>
        <taxon>Bacteria</taxon>
        <taxon>Pseudomonadati</taxon>
        <taxon>Pseudomonadota</taxon>
        <taxon>Betaproteobacteria</taxon>
        <taxon>Candidatus Kinetoplastidibacterium</taxon>
    </lineage>
</organism>
<evidence type="ECO:0000313" key="7">
    <source>
        <dbReference type="Proteomes" id="UP000266796"/>
    </source>
</evidence>
<evidence type="ECO:0000259" key="5">
    <source>
        <dbReference type="PROSITE" id="PS50893"/>
    </source>
</evidence>
<proteinExistence type="predicted"/>
<dbReference type="PANTHER" id="PTHR43023:SF6">
    <property type="entry name" value="INTERMEMBRANE PHOSPHOLIPID TRANSPORT SYSTEM ATP-BINDING PROTEIN MLAF"/>
    <property type="match status" value="1"/>
</dbReference>
<evidence type="ECO:0000256" key="4">
    <source>
        <dbReference type="ARBA" id="ARBA00022840"/>
    </source>
</evidence>
<dbReference type="Proteomes" id="UP000266796">
    <property type="component" value="Chromosome"/>
</dbReference>
<accession>A0A3S7J925</accession>
<evidence type="ECO:0000256" key="1">
    <source>
        <dbReference type="ARBA" id="ARBA00022448"/>
    </source>
</evidence>
<dbReference type="SMART" id="SM00382">
    <property type="entry name" value="AAA"/>
    <property type="match status" value="1"/>
</dbReference>
<dbReference type="EC" id="3.6.3.-" evidence="6"/>
<dbReference type="OrthoDB" id="9802264at2"/>
<gene>
    <name evidence="6" type="primary">mlaF</name>
    <name evidence="6" type="ORF">CKSOR_00034</name>
</gene>
<feature type="domain" description="ABC transporter" evidence="5">
    <location>
        <begin position="13"/>
        <end position="249"/>
    </location>
</feature>
<dbReference type="InterPro" id="IPR003439">
    <property type="entry name" value="ABC_transporter-like_ATP-bd"/>
</dbReference>
<dbReference type="PROSITE" id="PS50893">
    <property type="entry name" value="ABC_TRANSPORTER_2"/>
    <property type="match status" value="1"/>
</dbReference>
<dbReference type="GO" id="GO:0016887">
    <property type="term" value="F:ATP hydrolysis activity"/>
    <property type="evidence" value="ECO:0007669"/>
    <property type="project" value="InterPro"/>
</dbReference>
<protein>
    <submittedName>
        <fullName evidence="6">Putative phospholipid import ATP-binding protein MlaF</fullName>
        <ecNumber evidence="6">3.6.3.-</ecNumber>
    </submittedName>
</protein>
<dbReference type="PANTHER" id="PTHR43023">
    <property type="entry name" value="PROTEIN TRIGALACTOSYLDIACYLGLYCEROL 3, CHLOROPLASTIC"/>
    <property type="match status" value="1"/>
</dbReference>
<dbReference type="PROSITE" id="PS00211">
    <property type="entry name" value="ABC_TRANSPORTER_1"/>
    <property type="match status" value="1"/>
</dbReference>
<evidence type="ECO:0000256" key="2">
    <source>
        <dbReference type="ARBA" id="ARBA00022475"/>
    </source>
</evidence>
<keyword evidence="3" id="KW-0547">Nucleotide-binding</keyword>
<dbReference type="Gene3D" id="3.40.50.300">
    <property type="entry name" value="P-loop containing nucleotide triphosphate hydrolases"/>
    <property type="match status" value="1"/>
</dbReference>
<keyword evidence="2" id="KW-1003">Cell membrane</keyword>
<keyword evidence="4 6" id="KW-0067">ATP-binding</keyword>
<dbReference type="SUPFAM" id="SSF52540">
    <property type="entry name" value="P-loop containing nucleoside triphosphate hydrolases"/>
    <property type="match status" value="1"/>
</dbReference>
<dbReference type="EMBL" id="CP025628">
    <property type="protein sequence ID" value="AWD32179.1"/>
    <property type="molecule type" value="Genomic_DNA"/>
</dbReference>
<dbReference type="KEGG" id="kso:CKSOR_00034"/>
<keyword evidence="1" id="KW-0813">Transport</keyword>
<dbReference type="InterPro" id="IPR027417">
    <property type="entry name" value="P-loop_NTPase"/>
</dbReference>
<keyword evidence="7" id="KW-1185">Reference proteome</keyword>
<dbReference type="InterPro" id="IPR017871">
    <property type="entry name" value="ABC_transporter-like_CS"/>
</dbReference>
<name>A0A3S7J925_9PROT</name>
<dbReference type="GO" id="GO:0005524">
    <property type="term" value="F:ATP binding"/>
    <property type="evidence" value="ECO:0007669"/>
    <property type="project" value="UniProtKB-KW"/>
</dbReference>
<evidence type="ECO:0000256" key="3">
    <source>
        <dbReference type="ARBA" id="ARBA00022741"/>
    </source>
</evidence>
<keyword evidence="6" id="KW-0378">Hydrolase</keyword>
<keyword evidence="2" id="KW-0472">Membrane</keyword>
<evidence type="ECO:0000313" key="6">
    <source>
        <dbReference type="EMBL" id="AWD32179.1"/>
    </source>
</evidence>